<organism evidence="19 20">
    <name type="scientific">Rhodamnia argentea</name>
    <dbReference type="NCBI Taxonomy" id="178133"/>
    <lineage>
        <taxon>Eukaryota</taxon>
        <taxon>Viridiplantae</taxon>
        <taxon>Streptophyta</taxon>
        <taxon>Embryophyta</taxon>
        <taxon>Tracheophyta</taxon>
        <taxon>Spermatophyta</taxon>
        <taxon>Magnoliopsida</taxon>
        <taxon>eudicotyledons</taxon>
        <taxon>Gunneridae</taxon>
        <taxon>Pentapetalae</taxon>
        <taxon>rosids</taxon>
        <taxon>malvids</taxon>
        <taxon>Myrtales</taxon>
        <taxon>Myrtaceae</taxon>
        <taxon>Myrtoideae</taxon>
        <taxon>Myrteae</taxon>
        <taxon>Australasian group</taxon>
        <taxon>Rhodamnia</taxon>
    </lineage>
</organism>
<dbReference type="SUPFAM" id="SSF57850">
    <property type="entry name" value="RING/U-box"/>
    <property type="match status" value="1"/>
</dbReference>
<evidence type="ECO:0000256" key="1">
    <source>
        <dbReference type="ARBA" id="ARBA00000900"/>
    </source>
</evidence>
<keyword evidence="5" id="KW-0808">Transferase</keyword>
<keyword evidence="8 17" id="KW-0732">Signal</keyword>
<proteinExistence type="inferred from homology"/>
<feature type="domain" description="RING-type" evidence="18">
    <location>
        <begin position="313"/>
        <end position="355"/>
    </location>
</feature>
<dbReference type="OrthoDB" id="8062037at2759"/>
<dbReference type="AlphaFoldDB" id="A0A8B8PCC4"/>
<evidence type="ECO:0000256" key="17">
    <source>
        <dbReference type="SAM" id="SignalP"/>
    </source>
</evidence>
<evidence type="ECO:0000256" key="11">
    <source>
        <dbReference type="ARBA" id="ARBA00022833"/>
    </source>
</evidence>
<dbReference type="CDD" id="cd16461">
    <property type="entry name" value="RING-H2_EL5-like"/>
    <property type="match status" value="1"/>
</dbReference>
<evidence type="ECO:0000313" key="20">
    <source>
        <dbReference type="RefSeq" id="XP_030532324.1"/>
    </source>
</evidence>
<dbReference type="EC" id="2.3.2.27" evidence="4"/>
<comment type="catalytic activity">
    <reaction evidence="1">
        <text>S-ubiquitinyl-[E2 ubiquitin-conjugating enzyme]-L-cysteine + [acceptor protein]-L-lysine = [E2 ubiquitin-conjugating enzyme]-L-cysteine + N(6)-ubiquitinyl-[acceptor protein]-L-lysine.</text>
        <dbReference type="EC" id="2.3.2.27"/>
    </reaction>
</comment>
<evidence type="ECO:0000256" key="2">
    <source>
        <dbReference type="ARBA" id="ARBA00004167"/>
    </source>
</evidence>
<keyword evidence="19" id="KW-1185">Reference proteome</keyword>
<dbReference type="KEGG" id="rarg:115742273"/>
<dbReference type="PANTHER" id="PTHR46279:SF10">
    <property type="entry name" value="RING-TYPE E3 UBIQUITIN TRANSFERASE"/>
    <property type="match status" value="1"/>
</dbReference>
<evidence type="ECO:0000256" key="14">
    <source>
        <dbReference type="ARBA" id="ARBA00024209"/>
    </source>
</evidence>
<feature type="transmembrane region" description="Helical" evidence="16">
    <location>
        <begin position="232"/>
        <end position="255"/>
    </location>
</feature>
<keyword evidence="7" id="KW-0479">Metal-binding</keyword>
<feature type="chain" id="PRO_5034433575" description="RING-type E3 ubiquitin transferase" evidence="17">
    <location>
        <begin position="21"/>
        <end position="361"/>
    </location>
</feature>
<dbReference type="Proteomes" id="UP000827889">
    <property type="component" value="Chromosome 10"/>
</dbReference>
<dbReference type="InterPro" id="IPR013083">
    <property type="entry name" value="Znf_RING/FYVE/PHD"/>
</dbReference>
<dbReference type="GO" id="GO:0016020">
    <property type="term" value="C:membrane"/>
    <property type="evidence" value="ECO:0007669"/>
    <property type="project" value="UniProtKB-SubCell"/>
</dbReference>
<evidence type="ECO:0000256" key="8">
    <source>
        <dbReference type="ARBA" id="ARBA00022729"/>
    </source>
</evidence>
<gene>
    <name evidence="20" type="primary">LOC115742273</name>
</gene>
<sequence length="361" mass="39448">MKILTPFVTLLFLLCTEASGETCAPAFCSREEPVIRFPFRIGSHQRESCGYPGFDLSCDGMNQTILELPNSGKFTVLGIDYAEQEIWVNDPEACLPKRLLSLNLSGSPFAGVYSQDFTFFNCSSSYFKYRLNPIACLSGSNYTVFATSSPRIVTALSPSCALVKTVTVPVEWPFDEQVISSDLSVDLRLQWGAPQCGRCVLRGGRCGLRGNSTTEIECTNIRQRGIPRGARYAIIVGVGIPAILFLLGLLCFLCGRVKSCARGRRPAVVGEFATAVAPQSALVSGLDGVVIESYPKIVLGESKRLPKPDDSTCSICLSEYQPKETLKTIPQCNHCFHANCIDEWLRLNATCPVCRNSPPQS</sequence>
<dbReference type="Pfam" id="PF13947">
    <property type="entry name" value="GUB_WAK_bind"/>
    <property type="match status" value="1"/>
</dbReference>
<comment type="subcellular location">
    <subcellularLocation>
        <location evidence="2">Membrane</location>
        <topology evidence="2">Single-pass membrane protein</topology>
    </subcellularLocation>
</comment>
<keyword evidence="6 16" id="KW-0812">Transmembrane</keyword>
<evidence type="ECO:0000256" key="5">
    <source>
        <dbReference type="ARBA" id="ARBA00022679"/>
    </source>
</evidence>
<comment type="similarity">
    <text evidence="14">Belongs to the RING-type zinc finger family. ATL subfamily.</text>
</comment>
<evidence type="ECO:0000256" key="13">
    <source>
        <dbReference type="ARBA" id="ARBA00023136"/>
    </source>
</evidence>
<keyword evidence="13 16" id="KW-0472">Membrane</keyword>
<feature type="signal peptide" evidence="17">
    <location>
        <begin position="1"/>
        <end position="20"/>
    </location>
</feature>
<dbReference type="GO" id="GO:0061630">
    <property type="term" value="F:ubiquitin protein ligase activity"/>
    <property type="evidence" value="ECO:0007669"/>
    <property type="project" value="UniProtKB-EC"/>
</dbReference>
<evidence type="ECO:0000256" key="10">
    <source>
        <dbReference type="ARBA" id="ARBA00022786"/>
    </source>
</evidence>
<dbReference type="PROSITE" id="PS50089">
    <property type="entry name" value="ZF_RING_2"/>
    <property type="match status" value="1"/>
</dbReference>
<evidence type="ECO:0000256" key="12">
    <source>
        <dbReference type="ARBA" id="ARBA00022989"/>
    </source>
</evidence>
<dbReference type="SMART" id="SM00184">
    <property type="entry name" value="RING"/>
    <property type="match status" value="1"/>
</dbReference>
<dbReference type="InterPro" id="IPR025287">
    <property type="entry name" value="WAK_GUB"/>
</dbReference>
<name>A0A8B8PCC4_9MYRT</name>
<dbReference type="RefSeq" id="XP_030532324.1">
    <property type="nucleotide sequence ID" value="XM_030676464.2"/>
</dbReference>
<dbReference type="InterPro" id="IPR001841">
    <property type="entry name" value="Znf_RING"/>
</dbReference>
<evidence type="ECO:0000259" key="18">
    <source>
        <dbReference type="PROSITE" id="PS50089"/>
    </source>
</evidence>
<evidence type="ECO:0000313" key="19">
    <source>
        <dbReference type="Proteomes" id="UP000827889"/>
    </source>
</evidence>
<dbReference type="GO" id="GO:0030247">
    <property type="term" value="F:polysaccharide binding"/>
    <property type="evidence" value="ECO:0007669"/>
    <property type="project" value="InterPro"/>
</dbReference>
<reference evidence="20" key="1">
    <citation type="submission" date="2025-08" db="UniProtKB">
        <authorList>
            <consortium name="RefSeq"/>
        </authorList>
    </citation>
    <scope>IDENTIFICATION</scope>
    <source>
        <tissue evidence="20">Leaf</tissue>
    </source>
</reference>
<dbReference type="InterPro" id="IPR046948">
    <property type="entry name" value="ATL20-22-like"/>
</dbReference>
<evidence type="ECO:0000256" key="7">
    <source>
        <dbReference type="ARBA" id="ARBA00022723"/>
    </source>
</evidence>
<dbReference type="Gene3D" id="3.30.40.10">
    <property type="entry name" value="Zinc/RING finger domain, C3HC4 (zinc finger)"/>
    <property type="match status" value="1"/>
</dbReference>
<accession>A0A8B8PCC4</accession>
<dbReference type="PANTHER" id="PTHR46279">
    <property type="entry name" value="RING/U-BOX SUPERFAMILY PROTEIN"/>
    <property type="match status" value="1"/>
</dbReference>
<keyword evidence="11" id="KW-0862">Zinc</keyword>
<keyword evidence="9 15" id="KW-0863">Zinc-finger</keyword>
<dbReference type="Pfam" id="PF13639">
    <property type="entry name" value="zf-RING_2"/>
    <property type="match status" value="1"/>
</dbReference>
<dbReference type="GeneID" id="115742273"/>
<protein>
    <recommendedName>
        <fullName evidence="4">RING-type E3 ubiquitin transferase</fullName>
        <ecNumber evidence="4">2.3.2.27</ecNumber>
    </recommendedName>
</protein>
<evidence type="ECO:0000256" key="6">
    <source>
        <dbReference type="ARBA" id="ARBA00022692"/>
    </source>
</evidence>
<keyword evidence="10" id="KW-0833">Ubl conjugation pathway</keyword>
<evidence type="ECO:0000256" key="15">
    <source>
        <dbReference type="PROSITE-ProRule" id="PRU00175"/>
    </source>
</evidence>
<dbReference type="GO" id="GO:0008270">
    <property type="term" value="F:zinc ion binding"/>
    <property type="evidence" value="ECO:0007669"/>
    <property type="project" value="UniProtKB-KW"/>
</dbReference>
<evidence type="ECO:0000256" key="4">
    <source>
        <dbReference type="ARBA" id="ARBA00012483"/>
    </source>
</evidence>
<evidence type="ECO:0000256" key="9">
    <source>
        <dbReference type="ARBA" id="ARBA00022771"/>
    </source>
</evidence>
<keyword evidence="12 16" id="KW-1133">Transmembrane helix</keyword>
<evidence type="ECO:0000256" key="16">
    <source>
        <dbReference type="SAM" id="Phobius"/>
    </source>
</evidence>
<evidence type="ECO:0000256" key="3">
    <source>
        <dbReference type="ARBA" id="ARBA00004906"/>
    </source>
</evidence>
<comment type="pathway">
    <text evidence="3">Protein modification; protein ubiquitination.</text>
</comment>